<protein>
    <submittedName>
        <fullName evidence="6">HlyD family efflux transporter periplasmic adaptor subunit</fullName>
    </submittedName>
</protein>
<dbReference type="Pfam" id="PF25917">
    <property type="entry name" value="BSH_RND"/>
    <property type="match status" value="1"/>
</dbReference>
<keyword evidence="3" id="KW-0812">Transmembrane</keyword>
<evidence type="ECO:0000259" key="4">
    <source>
        <dbReference type="Pfam" id="PF25876"/>
    </source>
</evidence>
<dbReference type="EMBL" id="JBHLTM010000046">
    <property type="protein sequence ID" value="MFC0685297.1"/>
    <property type="molecule type" value="Genomic_DNA"/>
</dbReference>
<feature type="domain" description="Multidrug resistance protein MdtA-like alpha-helical hairpin" evidence="4">
    <location>
        <begin position="147"/>
        <end position="210"/>
    </location>
</feature>
<proteinExistence type="predicted"/>
<feature type="transmembrane region" description="Helical" evidence="3">
    <location>
        <begin position="33"/>
        <end position="51"/>
    </location>
</feature>
<dbReference type="PRINTS" id="PR01490">
    <property type="entry name" value="RTXTOXIND"/>
</dbReference>
<dbReference type="InterPro" id="IPR058624">
    <property type="entry name" value="MdtA-like_HH"/>
</dbReference>
<evidence type="ECO:0000259" key="5">
    <source>
        <dbReference type="Pfam" id="PF25917"/>
    </source>
</evidence>
<keyword evidence="7" id="KW-1185">Reference proteome</keyword>
<feature type="region of interest" description="Disordered" evidence="2">
    <location>
        <begin position="1"/>
        <end position="24"/>
    </location>
</feature>
<dbReference type="InterPro" id="IPR058625">
    <property type="entry name" value="MdtA-like_BSH"/>
</dbReference>
<name>A0ABV6S7S8_9SPHN</name>
<accession>A0ABV6S7S8</accession>
<dbReference type="InterPro" id="IPR050739">
    <property type="entry name" value="MFP"/>
</dbReference>
<keyword evidence="3" id="KW-1133">Transmembrane helix</keyword>
<comment type="caution">
    <text evidence="6">The sequence shown here is derived from an EMBL/GenBank/DDBJ whole genome shotgun (WGS) entry which is preliminary data.</text>
</comment>
<evidence type="ECO:0000256" key="1">
    <source>
        <dbReference type="ARBA" id="ARBA00004196"/>
    </source>
</evidence>
<evidence type="ECO:0000313" key="6">
    <source>
        <dbReference type="EMBL" id="MFC0685297.1"/>
    </source>
</evidence>
<dbReference type="SUPFAM" id="SSF111369">
    <property type="entry name" value="HlyD-like secretion proteins"/>
    <property type="match status" value="2"/>
</dbReference>
<dbReference type="Gene3D" id="2.40.50.100">
    <property type="match status" value="1"/>
</dbReference>
<evidence type="ECO:0000256" key="2">
    <source>
        <dbReference type="SAM" id="MobiDB-lite"/>
    </source>
</evidence>
<gene>
    <name evidence="6" type="ORF">ACFFF8_11880</name>
</gene>
<evidence type="ECO:0000313" key="7">
    <source>
        <dbReference type="Proteomes" id="UP001589858"/>
    </source>
</evidence>
<dbReference type="PANTHER" id="PTHR30386:SF19">
    <property type="entry name" value="MULTIDRUG EXPORT PROTEIN EMRA-RELATED"/>
    <property type="match status" value="1"/>
</dbReference>
<organism evidence="6 7">
    <name type="scientific">Novosphingobium clariflavum</name>
    <dbReference type="NCBI Taxonomy" id="2029884"/>
    <lineage>
        <taxon>Bacteria</taxon>
        <taxon>Pseudomonadati</taxon>
        <taxon>Pseudomonadota</taxon>
        <taxon>Alphaproteobacteria</taxon>
        <taxon>Sphingomonadales</taxon>
        <taxon>Sphingomonadaceae</taxon>
        <taxon>Novosphingobium</taxon>
    </lineage>
</organism>
<dbReference type="Gene3D" id="1.10.287.470">
    <property type="entry name" value="Helix hairpin bin"/>
    <property type="match status" value="1"/>
</dbReference>
<evidence type="ECO:0000256" key="3">
    <source>
        <dbReference type="SAM" id="Phobius"/>
    </source>
</evidence>
<feature type="domain" description="Multidrug resistance protein MdtA-like barrel-sandwich hybrid" evidence="5">
    <location>
        <begin position="70"/>
        <end position="285"/>
    </location>
</feature>
<dbReference type="Proteomes" id="UP001589858">
    <property type="component" value="Unassembled WGS sequence"/>
</dbReference>
<dbReference type="PANTHER" id="PTHR30386">
    <property type="entry name" value="MEMBRANE FUSION SUBUNIT OF EMRAB-TOLC MULTIDRUG EFFLUX PUMP"/>
    <property type="match status" value="1"/>
</dbReference>
<comment type="subcellular location">
    <subcellularLocation>
        <location evidence="1">Cell envelope</location>
    </subcellularLocation>
</comment>
<reference evidence="6 7" key="1">
    <citation type="submission" date="2024-09" db="EMBL/GenBank/DDBJ databases">
        <authorList>
            <person name="Sun Q."/>
            <person name="Mori K."/>
        </authorList>
    </citation>
    <scope>NUCLEOTIDE SEQUENCE [LARGE SCALE GENOMIC DNA]</scope>
    <source>
        <strain evidence="6 7">CICC 11035S</strain>
    </source>
</reference>
<dbReference type="Pfam" id="PF25876">
    <property type="entry name" value="HH_MFP_RND"/>
    <property type="match status" value="1"/>
</dbReference>
<dbReference type="Gene3D" id="2.40.30.170">
    <property type="match status" value="1"/>
</dbReference>
<sequence>MNTHAHPETAETAPADVESPADEAARKAKRKRAFAAMAAVVAVLGGGVWAYETFVASRHVETDNAYVGANVAQVTPLVGGPVAEVLVDDTVAVKKGDVLVRLDDTDARIALAKAEADLARTERKVRGTMATVTGLGAQIASREAAQLQAEANYASAKSSLEKARIDLQRRQGLVASGSVSGDEVTSARNAFETAQANLRASEAARAAARADRAAMVGDRDATGALVENATVETNPEVLAARAVRDQARVDLARTVIRAPVDGIVSRRQVQPGQRVQAGQALMSVVPIKAAYVDANFKEIQLAKVRPGQNVTLVSDLYGDDVEFHGKVVGFSGGTGAAFAVVPAQNATGNWIKVVQRLPVRIALDPKELEQHPLRVGLSMDADIDVSN</sequence>
<dbReference type="RefSeq" id="WP_267223593.1">
    <property type="nucleotide sequence ID" value="NZ_JAPCWC010000024.1"/>
</dbReference>
<keyword evidence="3" id="KW-0472">Membrane</keyword>